<sequence>MMACWENKPEDRPSFSALADLLGDLLQTCVQQDGKDYIPLNTIIPGEGNTVTAQLDQKDISQKTLPTSSSGKIKTISTFEDLHKEIPDDSQSDNGMVLLSEEMK</sequence>
<dbReference type="OrthoDB" id="8840463at2759"/>
<feature type="region of interest" description="Disordered" evidence="1">
    <location>
        <begin position="84"/>
        <end position="104"/>
    </location>
</feature>
<dbReference type="GeneID" id="113066261"/>
<dbReference type="AlphaFoldDB" id="A0A6P6MC15"/>
<evidence type="ECO:0000313" key="2">
    <source>
        <dbReference type="Proteomes" id="UP000515129"/>
    </source>
</evidence>
<proteinExistence type="predicted"/>
<evidence type="ECO:0000313" key="4">
    <source>
        <dbReference type="RefSeq" id="XP_026093888.1"/>
    </source>
</evidence>
<dbReference type="KEGG" id="caua:113066261"/>
<reference evidence="3 4" key="1">
    <citation type="submission" date="2025-04" db="UniProtKB">
        <authorList>
            <consortium name="RefSeq"/>
        </authorList>
    </citation>
    <scope>IDENTIFICATION</scope>
    <source>
        <strain evidence="3 4">Wakin</strain>
        <tissue evidence="3 4">Muscle</tissue>
    </source>
</reference>
<accession>A0A6P6MC15</accession>
<gene>
    <name evidence="3 4" type="primary">LOC113066261</name>
</gene>
<dbReference type="RefSeq" id="XP_026093888.1">
    <property type="nucleotide sequence ID" value="XM_026238103.1"/>
</dbReference>
<evidence type="ECO:0000256" key="1">
    <source>
        <dbReference type="SAM" id="MobiDB-lite"/>
    </source>
</evidence>
<keyword evidence="2" id="KW-1185">Reference proteome</keyword>
<name>A0A6P6MC15_CARAU</name>
<evidence type="ECO:0000313" key="3">
    <source>
        <dbReference type="RefSeq" id="XP_026093887.1"/>
    </source>
</evidence>
<protein>
    <submittedName>
        <fullName evidence="3 4">Vascular endothelial growth factor receptor 1-like</fullName>
    </submittedName>
</protein>
<dbReference type="RefSeq" id="XP_026093887.1">
    <property type="nucleotide sequence ID" value="XM_026238102.1"/>
</dbReference>
<dbReference type="Proteomes" id="UP000515129">
    <property type="component" value="Chromosome 49"/>
</dbReference>
<organism evidence="2 3">
    <name type="scientific">Carassius auratus</name>
    <name type="common">Goldfish</name>
    <dbReference type="NCBI Taxonomy" id="7957"/>
    <lineage>
        <taxon>Eukaryota</taxon>
        <taxon>Metazoa</taxon>
        <taxon>Chordata</taxon>
        <taxon>Craniata</taxon>
        <taxon>Vertebrata</taxon>
        <taxon>Euteleostomi</taxon>
        <taxon>Actinopterygii</taxon>
        <taxon>Neopterygii</taxon>
        <taxon>Teleostei</taxon>
        <taxon>Ostariophysi</taxon>
        <taxon>Cypriniformes</taxon>
        <taxon>Cyprinidae</taxon>
        <taxon>Cyprininae</taxon>
        <taxon>Carassius</taxon>
    </lineage>
</organism>